<sequence>MVRSMRIHRKMVRSDGKTGKDRRRLRSLCSKLFEYSSNTFLNTNPKLHRKRREIMWLVAETIAFSNKKR</sequence>
<evidence type="ECO:0000313" key="2">
    <source>
        <dbReference type="EMBL" id="PIC44782.1"/>
    </source>
</evidence>
<feature type="compositionally biased region" description="Basic residues" evidence="1">
    <location>
        <begin position="1"/>
        <end position="11"/>
    </location>
</feature>
<reference evidence="3" key="1">
    <citation type="submission" date="2017-10" db="EMBL/GenBank/DDBJ databases">
        <title>Rapid genome shrinkage in a self-fertile nematode reveals novel sperm competition proteins.</title>
        <authorList>
            <person name="Yin D."/>
            <person name="Schwarz E.M."/>
            <person name="Thomas C.G."/>
            <person name="Felde R.L."/>
            <person name="Korf I.F."/>
            <person name="Cutter A.D."/>
            <person name="Schartner C.M."/>
            <person name="Ralston E.J."/>
            <person name="Meyer B.J."/>
            <person name="Haag E.S."/>
        </authorList>
    </citation>
    <scope>NUCLEOTIDE SEQUENCE [LARGE SCALE GENOMIC DNA]</scope>
    <source>
        <strain evidence="3">JU1422</strain>
    </source>
</reference>
<accession>A0A2G5UZ33</accession>
<protein>
    <submittedName>
        <fullName evidence="2">Uncharacterized protein</fullName>
    </submittedName>
</protein>
<proteinExistence type="predicted"/>
<evidence type="ECO:0000256" key="1">
    <source>
        <dbReference type="SAM" id="MobiDB-lite"/>
    </source>
</evidence>
<name>A0A2G5UZ33_9PELO</name>
<dbReference type="EMBL" id="PDUG01000002">
    <property type="protein sequence ID" value="PIC44782.1"/>
    <property type="molecule type" value="Genomic_DNA"/>
</dbReference>
<gene>
    <name evidence="2" type="primary">Cnig_chr_II.g5033</name>
    <name evidence="2" type="ORF">B9Z55_005033</name>
</gene>
<comment type="caution">
    <text evidence="2">The sequence shown here is derived from an EMBL/GenBank/DDBJ whole genome shotgun (WGS) entry which is preliminary data.</text>
</comment>
<dbReference type="AlphaFoldDB" id="A0A2G5UZ33"/>
<dbReference type="Proteomes" id="UP000230233">
    <property type="component" value="Chromosome II"/>
</dbReference>
<keyword evidence="3" id="KW-1185">Reference proteome</keyword>
<feature type="region of interest" description="Disordered" evidence="1">
    <location>
        <begin position="1"/>
        <end position="21"/>
    </location>
</feature>
<evidence type="ECO:0000313" key="3">
    <source>
        <dbReference type="Proteomes" id="UP000230233"/>
    </source>
</evidence>
<organism evidence="2 3">
    <name type="scientific">Caenorhabditis nigoni</name>
    <dbReference type="NCBI Taxonomy" id="1611254"/>
    <lineage>
        <taxon>Eukaryota</taxon>
        <taxon>Metazoa</taxon>
        <taxon>Ecdysozoa</taxon>
        <taxon>Nematoda</taxon>
        <taxon>Chromadorea</taxon>
        <taxon>Rhabditida</taxon>
        <taxon>Rhabditina</taxon>
        <taxon>Rhabditomorpha</taxon>
        <taxon>Rhabditoidea</taxon>
        <taxon>Rhabditidae</taxon>
        <taxon>Peloderinae</taxon>
        <taxon>Caenorhabditis</taxon>
    </lineage>
</organism>